<dbReference type="OrthoDB" id="2128064at2759"/>
<evidence type="ECO:0000256" key="2">
    <source>
        <dbReference type="SAM" id="Phobius"/>
    </source>
</evidence>
<feature type="compositionally biased region" description="Polar residues" evidence="1">
    <location>
        <begin position="62"/>
        <end position="77"/>
    </location>
</feature>
<dbReference type="Proteomes" id="UP000829364">
    <property type="component" value="Chromosome 6"/>
</dbReference>
<evidence type="ECO:0000259" key="3">
    <source>
        <dbReference type="Pfam" id="PF14342"/>
    </source>
</evidence>
<protein>
    <recommendedName>
        <fullName evidence="3">DUF4396 domain-containing protein</fullName>
    </recommendedName>
</protein>
<dbReference type="Pfam" id="PF14342">
    <property type="entry name" value="DUF4396"/>
    <property type="match status" value="1"/>
</dbReference>
<organism evidence="4 5">
    <name type="scientific">Purpureocillium takamizusanense</name>
    <dbReference type="NCBI Taxonomy" id="2060973"/>
    <lineage>
        <taxon>Eukaryota</taxon>
        <taxon>Fungi</taxon>
        <taxon>Dikarya</taxon>
        <taxon>Ascomycota</taxon>
        <taxon>Pezizomycotina</taxon>
        <taxon>Sordariomycetes</taxon>
        <taxon>Hypocreomycetidae</taxon>
        <taxon>Hypocreales</taxon>
        <taxon>Ophiocordycipitaceae</taxon>
        <taxon>Purpureocillium</taxon>
    </lineage>
</organism>
<feature type="transmembrane region" description="Helical" evidence="2">
    <location>
        <begin position="173"/>
        <end position="192"/>
    </location>
</feature>
<keyword evidence="5" id="KW-1185">Reference proteome</keyword>
<keyword evidence="2" id="KW-0812">Transmembrane</keyword>
<proteinExistence type="predicted"/>
<reference evidence="4" key="1">
    <citation type="submission" date="2021-11" db="EMBL/GenBank/DDBJ databases">
        <title>Purpureocillium_takamizusanense_genome.</title>
        <authorList>
            <person name="Nguyen N.-H."/>
        </authorList>
    </citation>
    <scope>NUCLEOTIDE SEQUENCE</scope>
    <source>
        <strain evidence="4">PT3</strain>
    </source>
</reference>
<keyword evidence="2" id="KW-0472">Membrane</keyword>
<dbReference type="KEGG" id="ptkz:JDV02_007297"/>
<feature type="region of interest" description="Disordered" evidence="1">
    <location>
        <begin position="62"/>
        <end position="88"/>
    </location>
</feature>
<evidence type="ECO:0000313" key="4">
    <source>
        <dbReference type="EMBL" id="UNI21296.1"/>
    </source>
</evidence>
<feature type="transmembrane region" description="Helical" evidence="2">
    <location>
        <begin position="212"/>
        <end position="230"/>
    </location>
</feature>
<evidence type="ECO:0000256" key="1">
    <source>
        <dbReference type="SAM" id="MobiDB-lite"/>
    </source>
</evidence>
<sequence>MATQTTTAMASSFAFRPCARRQFGALQQPLLSRARLPPSGRIARHSLLLVLVHGRRLASSCSQKTRGPTTCHNTSSRPGVGGGTHQHGSTASMASAAFWASSATWRRATVNTFRCLVGCTSGDFSAMWFLQSCYPELGMEWVMAISMASGLSTSMMLETVLLRLGRDRLSWTLAARTAAGMSLLSMITMEAAENAVEYYLTGGQVSLDSPAFWIAGIVAMVAGFLAPLPYNYMRLRRYGKGCH</sequence>
<evidence type="ECO:0000313" key="5">
    <source>
        <dbReference type="Proteomes" id="UP000829364"/>
    </source>
</evidence>
<gene>
    <name evidence="4" type="ORF">JDV02_007297</name>
</gene>
<accession>A0A9Q8QLF1</accession>
<dbReference type="AlphaFoldDB" id="A0A9Q8QLF1"/>
<dbReference type="InterPro" id="IPR025509">
    <property type="entry name" value="DUF4396"/>
</dbReference>
<keyword evidence="2" id="KW-1133">Transmembrane helix</keyword>
<name>A0A9Q8QLF1_9HYPO</name>
<feature type="domain" description="DUF4396" evidence="3">
    <location>
        <begin position="104"/>
        <end position="240"/>
    </location>
</feature>
<dbReference type="GeneID" id="72069245"/>
<dbReference type="EMBL" id="CP086359">
    <property type="protein sequence ID" value="UNI21296.1"/>
    <property type="molecule type" value="Genomic_DNA"/>
</dbReference>
<dbReference type="RefSeq" id="XP_047844777.1">
    <property type="nucleotide sequence ID" value="XM_047988779.1"/>
</dbReference>
<feature type="transmembrane region" description="Helical" evidence="2">
    <location>
        <begin position="141"/>
        <end position="161"/>
    </location>
</feature>